<reference evidence="2 5" key="3">
    <citation type="submission" date="2020-05" db="EMBL/GenBank/DDBJ databases">
        <authorList>
            <person name="Petersen J."/>
            <person name="Sayavedra L."/>
        </authorList>
    </citation>
    <scope>NUCLEOTIDE SEQUENCE [LARGE SCALE GENOMIC DNA]</scope>
    <source>
        <strain evidence="2">B thermophilus SOXS</strain>
    </source>
</reference>
<dbReference type="InterPro" id="IPR031876">
    <property type="entry name" value="DUF4760"/>
</dbReference>
<dbReference type="RefSeq" id="WP_071564211.1">
    <property type="nucleotide sequence ID" value="NZ_CAESAQ020000052.1"/>
</dbReference>
<keyword evidence="1" id="KW-1133">Transmembrane helix</keyword>
<proteinExistence type="predicted"/>
<evidence type="ECO:0000313" key="3">
    <source>
        <dbReference type="EMBL" id="OIR24769.1"/>
    </source>
</evidence>
<reference evidence="4" key="1">
    <citation type="submission" date="2016-09" db="EMBL/GenBank/DDBJ databases">
        <title>Genome Sequence of Bathymodiolus thermophilus sulfur-oxidizing gill endosymbiont.</title>
        <authorList>
            <person name="Ponnudurai R."/>
            <person name="Kleiner M."/>
            <person name="Sayavedra L."/>
            <person name="Thuermer A."/>
            <person name="Felbeck H."/>
            <person name="Schlueter R."/>
            <person name="Schweder T."/>
            <person name="Markert S."/>
        </authorList>
    </citation>
    <scope>NUCLEOTIDE SEQUENCE [LARGE SCALE GENOMIC DNA]</scope>
    <source>
        <strain evidence="4">BAT/CrabSpa'14</strain>
    </source>
</reference>
<gene>
    <name evidence="3" type="ORF">BGC33_11735</name>
    <name evidence="2" type="ORF">THERMOS_908</name>
</gene>
<keyword evidence="5" id="KW-1185">Reference proteome</keyword>
<evidence type="ECO:0008006" key="6">
    <source>
        <dbReference type="Google" id="ProtNLM"/>
    </source>
</evidence>
<dbReference type="Pfam" id="PF15956">
    <property type="entry name" value="DUF4760"/>
    <property type="match status" value="1"/>
</dbReference>
<name>A0A1J5U8R3_9GAMM</name>
<dbReference type="Proteomes" id="UP000182798">
    <property type="component" value="Unassembled WGS sequence"/>
</dbReference>
<dbReference type="AlphaFoldDB" id="A0A1J5U8R3"/>
<evidence type="ECO:0000313" key="2">
    <source>
        <dbReference type="EMBL" id="CAB5498796.1"/>
    </source>
</evidence>
<evidence type="ECO:0000256" key="1">
    <source>
        <dbReference type="SAM" id="Phobius"/>
    </source>
</evidence>
<protein>
    <recommendedName>
        <fullName evidence="6">DUF4760 domain-containing protein</fullName>
    </recommendedName>
</protein>
<dbReference type="Proteomes" id="UP000643672">
    <property type="component" value="Unassembled WGS sequence"/>
</dbReference>
<keyword evidence="1" id="KW-0812">Transmembrane</keyword>
<feature type="transmembrane region" description="Helical" evidence="1">
    <location>
        <begin position="20"/>
        <end position="38"/>
    </location>
</feature>
<accession>A0A1J5U8R3</accession>
<sequence>MKVMAFNPKRIRPYFQNTPIVIVGVFFVIAFVLGLWWLNKQPISDNKDYIFLFSVFIAGIGWIVNIYYATKHQRAQHTINTLLSHARDPSYHKYFKEFNKTYGDDRIIELKEIQSNSEMKEGAIYLLNEYEFMAAAIKSKDLDYSLMKNTKRKQVCTLYRRCEPFIKNVRGDTVNKVSTSKIYEHLKDLYEDWSEEDK</sequence>
<organism evidence="3 4">
    <name type="scientific">Bathymodiolus thermophilus thioautotrophic gill symbiont</name>
    <dbReference type="NCBI Taxonomy" id="2360"/>
    <lineage>
        <taxon>Bacteria</taxon>
        <taxon>Pseudomonadati</taxon>
        <taxon>Pseudomonadota</taxon>
        <taxon>Gammaproteobacteria</taxon>
        <taxon>sulfur-oxidizing symbionts</taxon>
    </lineage>
</organism>
<keyword evidence="1" id="KW-0472">Membrane</keyword>
<evidence type="ECO:0000313" key="5">
    <source>
        <dbReference type="Proteomes" id="UP000643672"/>
    </source>
</evidence>
<evidence type="ECO:0000313" key="4">
    <source>
        <dbReference type="Proteomes" id="UP000182798"/>
    </source>
</evidence>
<reference evidence="3" key="2">
    <citation type="journal article" date="2017" name="Stand. Genomic Sci.">
        <title>Genome sequence of the sulfur-oxidizing Bathymodiolus thermophilus gill endosymbiont.</title>
        <authorList>
            <person name="Ponnudurai R."/>
            <person name="Sayavedra L."/>
            <person name="Kleiner M."/>
            <person name="Heiden S.E."/>
            <person name="Thurmer A."/>
            <person name="Felbeck H."/>
            <person name="Schluter R."/>
            <person name="Sievert S.M."/>
            <person name="Daniel R."/>
            <person name="Schweder T."/>
            <person name="Markert S."/>
        </authorList>
    </citation>
    <scope>NUCLEOTIDE SEQUENCE</scope>
    <source>
        <strain evidence="3">BAT/CrabSpa'14</strain>
    </source>
</reference>
<comment type="caution">
    <text evidence="3">The sequence shown here is derived from an EMBL/GenBank/DDBJ whole genome shotgun (WGS) entry which is preliminary data.</text>
</comment>
<dbReference type="EMBL" id="MIQH01000520">
    <property type="protein sequence ID" value="OIR24769.1"/>
    <property type="molecule type" value="Genomic_DNA"/>
</dbReference>
<dbReference type="EMBL" id="CAESAQ020000052">
    <property type="protein sequence ID" value="CAB5498796.1"/>
    <property type="molecule type" value="Genomic_DNA"/>
</dbReference>
<feature type="transmembrane region" description="Helical" evidence="1">
    <location>
        <begin position="50"/>
        <end position="68"/>
    </location>
</feature>